<evidence type="ECO:0000259" key="3">
    <source>
        <dbReference type="PROSITE" id="PS50158"/>
    </source>
</evidence>
<dbReference type="GO" id="GO:0008270">
    <property type="term" value="F:zinc ion binding"/>
    <property type="evidence" value="ECO:0007669"/>
    <property type="project" value="UniProtKB-KW"/>
</dbReference>
<feature type="region of interest" description="Disordered" evidence="2">
    <location>
        <begin position="520"/>
        <end position="545"/>
    </location>
</feature>
<feature type="compositionally biased region" description="Basic and acidic residues" evidence="2">
    <location>
        <begin position="87"/>
        <end position="104"/>
    </location>
</feature>
<sequence length="572" mass="64737">MVAAKNRNIVNVIRQSQESERTVGKDAETQNEENSTGKEKLQLRSDLTLGMVVDMTKQAEQVKVQTQKLTEATQPISVNKIDTRKSKKSDFWKKKTENIHQHDKDKKKKGKITQDLSGSCGRCGGESHLYKEYPAIKTTCHKCKKVGHYARVCRSSATDITFKADTGASITCISDVTFYDMFFNVKLQKSQKRLLNANKGEMKTLEFFRKPVQYKHRSWSTDIYVVRGLGQALLDRDTCEKLRIINRIGAVAKSEAPTSFDPRTKYPQLFEGLGRFKTPYTIQEDGDIGETLETCVAAYVQMVTDHMPLSDQKLSEIVELQNNDPICVKLKQFSKQGWPDKDKIPSDIKDYWQERNDIAVEDGLLTKGSRIIISKKLRHYILDRIHDGHQGIAKCRAYPEVKQLRTLKKSEIILHLKSLFARHGIPEVVYSDNGTHFGPLLKSAFSLFAKQWGFSHRTSSPKFPQSNGFIEAGVKIIKRSLKKSGDVYETLLNYRATPQSNGFSPAELLMGRRLRTSVPMTSSLLNPSTPDPQQLTEKEKNASRLRSVTMIADTAHGNWKSYSQGPQSGLPI</sequence>
<dbReference type="GO" id="GO:0015074">
    <property type="term" value="P:DNA integration"/>
    <property type="evidence" value="ECO:0007669"/>
    <property type="project" value="InterPro"/>
</dbReference>
<dbReference type="SMART" id="SM00343">
    <property type="entry name" value="ZnF_C2HC"/>
    <property type="match status" value="2"/>
</dbReference>
<dbReference type="Gene3D" id="4.10.60.10">
    <property type="entry name" value="Zinc finger, CCHC-type"/>
    <property type="match status" value="1"/>
</dbReference>
<dbReference type="InterPro" id="IPR001584">
    <property type="entry name" value="Integrase_cat-core"/>
</dbReference>
<reference evidence="5" key="2">
    <citation type="submission" date="2018-07" db="EMBL/GenBank/DDBJ databases">
        <authorList>
            <person name="Mckenzie S.K."/>
            <person name="Kronauer D.J.C."/>
        </authorList>
    </citation>
    <scope>NUCLEOTIDE SEQUENCE</scope>
    <source>
        <strain evidence="5">Clonal line C1</strain>
    </source>
</reference>
<organism evidence="5">
    <name type="scientific">Ooceraea biroi</name>
    <name type="common">Clonal raider ant</name>
    <name type="synonym">Cerapachys biroi</name>
    <dbReference type="NCBI Taxonomy" id="2015173"/>
    <lineage>
        <taxon>Eukaryota</taxon>
        <taxon>Metazoa</taxon>
        <taxon>Ecdysozoa</taxon>
        <taxon>Arthropoda</taxon>
        <taxon>Hexapoda</taxon>
        <taxon>Insecta</taxon>
        <taxon>Pterygota</taxon>
        <taxon>Neoptera</taxon>
        <taxon>Endopterygota</taxon>
        <taxon>Hymenoptera</taxon>
        <taxon>Apocrita</taxon>
        <taxon>Aculeata</taxon>
        <taxon>Formicoidea</taxon>
        <taxon>Formicidae</taxon>
        <taxon>Dorylinae</taxon>
        <taxon>Ooceraea</taxon>
    </lineage>
</organism>
<evidence type="ECO:0000259" key="4">
    <source>
        <dbReference type="PROSITE" id="PS50994"/>
    </source>
</evidence>
<evidence type="ECO:0000256" key="1">
    <source>
        <dbReference type="PROSITE-ProRule" id="PRU00047"/>
    </source>
</evidence>
<protein>
    <submittedName>
        <fullName evidence="5">Uncharacterized protein</fullName>
    </submittedName>
</protein>
<dbReference type="GO" id="GO:0003676">
    <property type="term" value="F:nucleic acid binding"/>
    <property type="evidence" value="ECO:0007669"/>
    <property type="project" value="InterPro"/>
</dbReference>
<gene>
    <name evidence="5" type="ORF">DMN91_004161</name>
</gene>
<name>A0A3L8DUU9_OOCBI</name>
<comment type="caution">
    <text evidence="5">The sequence shown here is derived from an EMBL/GenBank/DDBJ whole genome shotgun (WGS) entry which is preliminary data.</text>
</comment>
<evidence type="ECO:0000313" key="5">
    <source>
        <dbReference type="EMBL" id="RLU23953.1"/>
    </source>
</evidence>
<dbReference type="InterPro" id="IPR001878">
    <property type="entry name" value="Znf_CCHC"/>
</dbReference>
<accession>A0A3L8DUU9</accession>
<dbReference type="SUPFAM" id="SSF57756">
    <property type="entry name" value="Retrovirus zinc finger-like domains"/>
    <property type="match status" value="1"/>
</dbReference>
<dbReference type="InterPro" id="IPR012337">
    <property type="entry name" value="RNaseH-like_sf"/>
</dbReference>
<reference evidence="5" key="1">
    <citation type="journal article" date="2018" name="Genome Res.">
        <title>The genomic architecture and molecular evolution of ant odorant receptors.</title>
        <authorList>
            <person name="McKenzie S.K."/>
            <person name="Kronauer D.J.C."/>
        </authorList>
    </citation>
    <scope>NUCLEOTIDE SEQUENCE [LARGE SCALE GENOMIC DNA]</scope>
    <source>
        <strain evidence="5">Clonal line C1</strain>
    </source>
</reference>
<dbReference type="Gene3D" id="3.30.420.10">
    <property type="entry name" value="Ribonuclease H-like superfamily/Ribonuclease H"/>
    <property type="match status" value="1"/>
</dbReference>
<evidence type="ECO:0000256" key="2">
    <source>
        <dbReference type="SAM" id="MobiDB-lite"/>
    </source>
</evidence>
<dbReference type="PROSITE" id="PS50994">
    <property type="entry name" value="INTEGRASE"/>
    <property type="match status" value="1"/>
</dbReference>
<feature type="domain" description="CCHC-type" evidence="3">
    <location>
        <begin position="140"/>
        <end position="155"/>
    </location>
</feature>
<dbReference type="SUPFAM" id="SSF53098">
    <property type="entry name" value="Ribonuclease H-like"/>
    <property type="match status" value="1"/>
</dbReference>
<feature type="compositionally biased region" description="Polar residues" evidence="2">
    <location>
        <begin position="520"/>
        <end position="535"/>
    </location>
</feature>
<dbReference type="EMBL" id="QOIP01000004">
    <property type="protein sequence ID" value="RLU23953.1"/>
    <property type="molecule type" value="Genomic_DNA"/>
</dbReference>
<dbReference type="OrthoDB" id="7554151at2759"/>
<dbReference type="PANTHER" id="PTHR37984:SF5">
    <property type="entry name" value="PROTEIN NYNRIN-LIKE"/>
    <property type="match status" value="1"/>
</dbReference>
<feature type="compositionally biased region" description="Basic and acidic residues" evidence="2">
    <location>
        <begin position="17"/>
        <end position="28"/>
    </location>
</feature>
<keyword evidence="1" id="KW-0479">Metal-binding</keyword>
<dbReference type="PANTHER" id="PTHR37984">
    <property type="entry name" value="PROTEIN CBG26694"/>
    <property type="match status" value="1"/>
</dbReference>
<feature type="region of interest" description="Disordered" evidence="2">
    <location>
        <begin position="87"/>
        <end position="111"/>
    </location>
</feature>
<keyword evidence="1" id="KW-0862">Zinc</keyword>
<proteinExistence type="predicted"/>
<feature type="region of interest" description="Disordered" evidence="2">
    <location>
        <begin position="14"/>
        <end position="40"/>
    </location>
</feature>
<feature type="domain" description="Integrase catalytic" evidence="4">
    <location>
        <begin position="341"/>
        <end position="538"/>
    </location>
</feature>
<dbReference type="AlphaFoldDB" id="A0A3L8DUU9"/>
<keyword evidence="1" id="KW-0863">Zinc-finger</keyword>
<dbReference type="InterPro" id="IPR050951">
    <property type="entry name" value="Retrovirus_Pol_polyprotein"/>
</dbReference>
<dbReference type="PROSITE" id="PS50158">
    <property type="entry name" value="ZF_CCHC"/>
    <property type="match status" value="1"/>
</dbReference>
<dbReference type="InterPro" id="IPR036397">
    <property type="entry name" value="RNaseH_sf"/>
</dbReference>
<dbReference type="Proteomes" id="UP000279307">
    <property type="component" value="Chromosome 4"/>
</dbReference>
<dbReference type="InterPro" id="IPR036875">
    <property type="entry name" value="Znf_CCHC_sf"/>
</dbReference>